<dbReference type="RefSeq" id="WP_237854602.1">
    <property type="nucleotide sequence ID" value="NZ_JAKLWS010000013.1"/>
</dbReference>
<feature type="binding site" evidence="3">
    <location>
        <begin position="86"/>
        <end position="89"/>
    </location>
    <ligand>
        <name>NAD(+)</name>
        <dbReference type="ChEBI" id="CHEBI:57540"/>
    </ligand>
</feature>
<evidence type="ECO:0000256" key="1">
    <source>
        <dbReference type="ARBA" id="ARBA00022679"/>
    </source>
</evidence>
<sequence>MSHIVVLSGAGISADSGLATFRDAGGLWEGYDIYEVASIDGWNRDKEKVLDFYNKRREQVFEVDPNPGHHAIANLEEEFDVTVVTQNVDNLHERAGSTNVIHLHGLLSEARSEEDPDLITEIGADPIKLGDKAADGSQLRPNVVWFGEAVPMIQKAVEVVVDADIFIVVGTSLAVYPAASLVNYSPNGISKYLVDPSETEMRITSDWEHIQEKAAIGLPSLAKKLLNNR</sequence>
<reference evidence="6" key="1">
    <citation type="submission" date="2022-01" db="EMBL/GenBank/DDBJ databases">
        <authorList>
            <person name="Wang Y."/>
        </authorList>
    </citation>
    <scope>NUCLEOTIDE SEQUENCE</scope>
    <source>
        <strain evidence="6">WB101</strain>
    </source>
</reference>
<name>A0ABS9KEG0_9BACT</name>
<dbReference type="PANTHER" id="PTHR11085:SF4">
    <property type="entry name" value="NAD-DEPENDENT PROTEIN DEACYLASE"/>
    <property type="match status" value="1"/>
</dbReference>
<evidence type="ECO:0000313" key="6">
    <source>
        <dbReference type="EMBL" id="MCG2589239.1"/>
    </source>
</evidence>
<dbReference type="Gene3D" id="3.40.50.1220">
    <property type="entry name" value="TPP-binding domain"/>
    <property type="match status" value="1"/>
</dbReference>
<gene>
    <name evidence="3" type="primary">cobB</name>
    <name evidence="6" type="ORF">L6773_11730</name>
</gene>
<dbReference type="InterPro" id="IPR050134">
    <property type="entry name" value="NAD-dep_sirtuin_deacylases"/>
</dbReference>
<dbReference type="PANTHER" id="PTHR11085">
    <property type="entry name" value="NAD-DEPENDENT PROTEIN DEACYLASE SIRTUIN-5, MITOCHONDRIAL-RELATED"/>
    <property type="match status" value="1"/>
</dbReference>
<feature type="binding site" evidence="3">
    <location>
        <position position="56"/>
    </location>
    <ligand>
        <name>substrate</name>
    </ligand>
</feature>
<comment type="catalytic activity">
    <reaction evidence="3">
        <text>N(6)-acetyl-L-lysyl-[protein] + NAD(+) + H2O = 2''-O-acetyl-ADP-D-ribose + nicotinamide + L-lysyl-[protein]</text>
        <dbReference type="Rhea" id="RHEA:43636"/>
        <dbReference type="Rhea" id="RHEA-COMP:9752"/>
        <dbReference type="Rhea" id="RHEA-COMP:10731"/>
        <dbReference type="ChEBI" id="CHEBI:15377"/>
        <dbReference type="ChEBI" id="CHEBI:17154"/>
        <dbReference type="ChEBI" id="CHEBI:29969"/>
        <dbReference type="ChEBI" id="CHEBI:57540"/>
        <dbReference type="ChEBI" id="CHEBI:61930"/>
        <dbReference type="ChEBI" id="CHEBI:83767"/>
        <dbReference type="EC" id="2.3.1.286"/>
    </reaction>
</comment>
<dbReference type="Proteomes" id="UP001165366">
    <property type="component" value="Unassembled WGS sequence"/>
</dbReference>
<comment type="caution">
    <text evidence="3 4">Lacks conserved residue(s) required for the propagation of feature annotation.</text>
</comment>
<evidence type="ECO:0000313" key="7">
    <source>
        <dbReference type="Proteomes" id="UP001165366"/>
    </source>
</evidence>
<evidence type="ECO:0000256" key="3">
    <source>
        <dbReference type="HAMAP-Rule" id="MF_01121"/>
    </source>
</evidence>
<dbReference type="PROSITE" id="PS50305">
    <property type="entry name" value="SIRTUIN"/>
    <property type="match status" value="1"/>
</dbReference>
<comment type="similarity">
    <text evidence="3">Belongs to the sirtuin family. Class III subfamily.</text>
</comment>
<evidence type="ECO:0000256" key="4">
    <source>
        <dbReference type="PROSITE-ProRule" id="PRU00236"/>
    </source>
</evidence>
<dbReference type="InterPro" id="IPR026591">
    <property type="entry name" value="Sirtuin_cat_small_dom_sf"/>
</dbReference>
<keyword evidence="2 3" id="KW-0520">NAD</keyword>
<feature type="domain" description="Deacetylase sirtuin-type" evidence="5">
    <location>
        <begin position="1"/>
        <end position="229"/>
    </location>
</feature>
<dbReference type="Gene3D" id="3.30.1600.10">
    <property type="entry name" value="SIR2/SIRT2 'Small Domain"/>
    <property type="match status" value="1"/>
</dbReference>
<organism evidence="6 7">
    <name type="scientific">Rhodohalobacter sulfatireducens</name>
    <dbReference type="NCBI Taxonomy" id="2911366"/>
    <lineage>
        <taxon>Bacteria</taxon>
        <taxon>Pseudomonadati</taxon>
        <taxon>Balneolota</taxon>
        <taxon>Balneolia</taxon>
        <taxon>Balneolales</taxon>
        <taxon>Balneolaceae</taxon>
        <taxon>Rhodohalobacter</taxon>
    </lineage>
</organism>
<comment type="caution">
    <text evidence="6">The sequence shown here is derived from an EMBL/GenBank/DDBJ whole genome shotgun (WGS) entry which is preliminary data.</text>
</comment>
<proteinExistence type="inferred from homology"/>
<feature type="active site" description="Proton acceptor" evidence="3">
    <location>
        <position position="104"/>
    </location>
</feature>
<comment type="function">
    <text evidence="3">NAD-dependent lysine deacetylase and desuccinylase that specifically removes acetyl and succinyl groups on target proteins. Modulates the activities of several proteins which are inactive in their acylated form.</text>
</comment>
<reference evidence="6" key="2">
    <citation type="submission" date="2024-05" db="EMBL/GenBank/DDBJ databases">
        <title>Rhodohalobacter halophilus gen. nov., sp. nov., a moderately halophilic member of the family Balneolaceae.</title>
        <authorList>
            <person name="Xia J."/>
        </authorList>
    </citation>
    <scope>NUCLEOTIDE SEQUENCE</scope>
    <source>
        <strain evidence="6">WB101</strain>
    </source>
</reference>
<feature type="binding site" evidence="3">
    <location>
        <begin position="9"/>
        <end position="28"/>
    </location>
    <ligand>
        <name>NAD(+)</name>
        <dbReference type="ChEBI" id="CHEBI:57540"/>
    </ligand>
</feature>
<dbReference type="EC" id="2.3.1.286" evidence="3"/>
<feature type="binding site" evidence="3">
    <location>
        <position position="53"/>
    </location>
    <ligand>
        <name>substrate</name>
    </ligand>
</feature>
<accession>A0ABS9KEG0</accession>
<dbReference type="Pfam" id="PF02146">
    <property type="entry name" value="SIR2"/>
    <property type="match status" value="1"/>
</dbReference>
<dbReference type="InterPro" id="IPR026590">
    <property type="entry name" value="Ssirtuin_cat_dom"/>
</dbReference>
<comment type="domain">
    <text evidence="3">2 residues (Tyr-53 and Arg-56) present in a large hydrophobic pocket are probably involved in substrate specificity. They are important for desuccinylation activity, but dispensable for deacetylation activity.</text>
</comment>
<dbReference type="EMBL" id="JAKLWS010000013">
    <property type="protein sequence ID" value="MCG2589239.1"/>
    <property type="molecule type" value="Genomic_DNA"/>
</dbReference>
<evidence type="ECO:0000259" key="5">
    <source>
        <dbReference type="PROSITE" id="PS50305"/>
    </source>
</evidence>
<keyword evidence="3" id="KW-0963">Cytoplasm</keyword>
<feature type="binding site" evidence="3">
    <location>
        <begin position="170"/>
        <end position="172"/>
    </location>
    <ligand>
        <name>NAD(+)</name>
        <dbReference type="ChEBI" id="CHEBI:57540"/>
    </ligand>
</feature>
<keyword evidence="7" id="KW-1185">Reference proteome</keyword>
<dbReference type="HAMAP" id="MF_01121">
    <property type="entry name" value="Sirtuin_ClassIII"/>
    <property type="match status" value="1"/>
</dbReference>
<dbReference type="InterPro" id="IPR029035">
    <property type="entry name" value="DHS-like_NAD/FAD-binding_dom"/>
</dbReference>
<comment type="catalytic activity">
    <reaction evidence="3">
        <text>N(6)-succinyl-L-lysyl-[protein] + NAD(+) + H2O = 2''-O-succinyl-ADP-D-ribose + nicotinamide + L-lysyl-[protein]</text>
        <dbReference type="Rhea" id="RHEA:47668"/>
        <dbReference type="Rhea" id="RHEA-COMP:9752"/>
        <dbReference type="Rhea" id="RHEA-COMP:11877"/>
        <dbReference type="ChEBI" id="CHEBI:15377"/>
        <dbReference type="ChEBI" id="CHEBI:17154"/>
        <dbReference type="ChEBI" id="CHEBI:29969"/>
        <dbReference type="ChEBI" id="CHEBI:57540"/>
        <dbReference type="ChEBI" id="CHEBI:87830"/>
        <dbReference type="ChEBI" id="CHEBI:87832"/>
    </reaction>
</comment>
<keyword evidence="1" id="KW-0808">Transferase</keyword>
<dbReference type="CDD" id="cd01412">
    <property type="entry name" value="SIRT5_Af1_CobB"/>
    <property type="match status" value="1"/>
</dbReference>
<comment type="subcellular location">
    <subcellularLocation>
        <location evidence="3">Cytoplasm</location>
    </subcellularLocation>
</comment>
<feature type="binding site" evidence="3">
    <location>
        <position position="214"/>
    </location>
    <ligand>
        <name>NAD(+)</name>
        <dbReference type="ChEBI" id="CHEBI:57540"/>
    </ligand>
</feature>
<dbReference type="SUPFAM" id="SSF52467">
    <property type="entry name" value="DHS-like NAD/FAD-binding domain"/>
    <property type="match status" value="1"/>
</dbReference>
<dbReference type="InterPro" id="IPR003000">
    <property type="entry name" value="Sirtuin"/>
</dbReference>
<protein>
    <recommendedName>
        <fullName evidence="3">NAD-dependent protein deacylase</fullName>
        <ecNumber evidence="3">2.3.1.286</ecNumber>
    </recommendedName>
    <alternativeName>
        <fullName evidence="3">Regulatory protein SIR2 homolog</fullName>
    </alternativeName>
</protein>
<evidence type="ECO:0000256" key="2">
    <source>
        <dbReference type="ARBA" id="ARBA00023027"/>
    </source>
</evidence>
<dbReference type="InterPro" id="IPR027546">
    <property type="entry name" value="Sirtuin_class_III"/>
</dbReference>